<keyword evidence="1" id="KW-0812">Transmembrane</keyword>
<keyword evidence="1" id="KW-1133">Transmembrane helix</keyword>
<dbReference type="Pfam" id="PF11877">
    <property type="entry name" value="DUF3397"/>
    <property type="match status" value="1"/>
</dbReference>
<evidence type="ECO:0000313" key="3">
    <source>
        <dbReference type="Proteomes" id="UP000052013"/>
    </source>
</evidence>
<protein>
    <recommendedName>
        <fullName evidence="4">Integral membrane protein</fullName>
    </recommendedName>
</protein>
<gene>
    <name evidence="2" type="ORF">FC85_GL001531</name>
</gene>
<feature type="transmembrane region" description="Helical" evidence="1">
    <location>
        <begin position="95"/>
        <end position="118"/>
    </location>
</feature>
<keyword evidence="1" id="KW-0472">Membrane</keyword>
<evidence type="ECO:0000313" key="2">
    <source>
        <dbReference type="EMBL" id="KRL63728.1"/>
    </source>
</evidence>
<evidence type="ECO:0008006" key="4">
    <source>
        <dbReference type="Google" id="ProtNLM"/>
    </source>
</evidence>
<accession>A0A0R1S3U4</accession>
<dbReference type="PATRIC" id="fig|1423739.3.peg.1604"/>
<dbReference type="EMBL" id="AZEY01000101">
    <property type="protein sequence ID" value="KRL63728.1"/>
    <property type="molecule type" value="Genomic_DNA"/>
</dbReference>
<comment type="caution">
    <text evidence="2">The sequence shown here is derived from an EMBL/GenBank/DDBJ whole genome shotgun (WGS) entry which is preliminary data.</text>
</comment>
<dbReference type="Proteomes" id="UP000052013">
    <property type="component" value="Unassembled WGS sequence"/>
</dbReference>
<feature type="transmembrane region" description="Helical" evidence="1">
    <location>
        <begin position="61"/>
        <end position="83"/>
    </location>
</feature>
<feature type="transmembrane region" description="Helical" evidence="1">
    <location>
        <begin position="6"/>
        <end position="24"/>
    </location>
</feature>
<dbReference type="AlphaFoldDB" id="A0A0R1S3U4"/>
<organism evidence="2 3">
    <name type="scientific">Lentilactobacillus diolivorans DSM 14421</name>
    <dbReference type="NCBI Taxonomy" id="1423739"/>
    <lineage>
        <taxon>Bacteria</taxon>
        <taxon>Bacillati</taxon>
        <taxon>Bacillota</taxon>
        <taxon>Bacilli</taxon>
        <taxon>Lactobacillales</taxon>
        <taxon>Lactobacillaceae</taxon>
        <taxon>Lentilactobacillus</taxon>
    </lineage>
</organism>
<dbReference type="InterPro" id="IPR024515">
    <property type="entry name" value="DUF3397"/>
</dbReference>
<sequence>MTNIAIFLGQLLVLLIVAGIVISIKKKVLTHHQVRMTPVDFWPPILLLFIHQISINGLSNSLLPQVVVIWIGISLLILFWQIFSNQELTYKKFFVIFWRFGDLIVFISWVGVVIYVIYQSL</sequence>
<evidence type="ECO:0000256" key="1">
    <source>
        <dbReference type="SAM" id="Phobius"/>
    </source>
</evidence>
<proteinExistence type="predicted"/>
<reference evidence="2 3" key="1">
    <citation type="journal article" date="2015" name="Genome Announc.">
        <title>Expanding the biotechnology potential of lactobacilli through comparative genomics of 213 strains and associated genera.</title>
        <authorList>
            <person name="Sun Z."/>
            <person name="Harris H.M."/>
            <person name="McCann A."/>
            <person name="Guo C."/>
            <person name="Argimon S."/>
            <person name="Zhang W."/>
            <person name="Yang X."/>
            <person name="Jeffery I.B."/>
            <person name="Cooney J.C."/>
            <person name="Kagawa T.F."/>
            <person name="Liu W."/>
            <person name="Song Y."/>
            <person name="Salvetti E."/>
            <person name="Wrobel A."/>
            <person name="Rasinkangas P."/>
            <person name="Parkhill J."/>
            <person name="Rea M.C."/>
            <person name="O'Sullivan O."/>
            <person name="Ritari J."/>
            <person name="Douillard F.P."/>
            <person name="Paul Ross R."/>
            <person name="Yang R."/>
            <person name="Briner A.E."/>
            <person name="Felis G.E."/>
            <person name="de Vos W.M."/>
            <person name="Barrangou R."/>
            <person name="Klaenhammer T.R."/>
            <person name="Caufield P.W."/>
            <person name="Cui Y."/>
            <person name="Zhang H."/>
            <person name="O'Toole P.W."/>
        </authorList>
    </citation>
    <scope>NUCLEOTIDE SEQUENCE [LARGE SCALE GENOMIC DNA]</scope>
    <source>
        <strain evidence="2 3">DSM 14421</strain>
    </source>
</reference>
<name>A0A0R1S3U4_9LACO</name>